<evidence type="ECO:0000313" key="4">
    <source>
        <dbReference type="Proteomes" id="UP000008064"/>
    </source>
</evidence>
<dbReference type="KEGG" id="sla:SERLADRAFT_373232"/>
<dbReference type="RefSeq" id="XP_007322401.1">
    <property type="nucleotide sequence ID" value="XM_007322339.1"/>
</dbReference>
<dbReference type="AlphaFoldDB" id="F8P7M7"/>
<dbReference type="GeneID" id="18810464"/>
<evidence type="ECO:0000256" key="1">
    <source>
        <dbReference type="SAM" id="MobiDB-lite"/>
    </source>
</evidence>
<protein>
    <submittedName>
        <fullName evidence="3">Uncharacterized protein</fullName>
    </submittedName>
</protein>
<reference evidence="4" key="1">
    <citation type="journal article" date="2011" name="Science">
        <title>The plant cell wall-decomposing machinery underlies the functional diversity of forest fungi.</title>
        <authorList>
            <person name="Eastwood D.C."/>
            <person name="Floudas D."/>
            <person name="Binder M."/>
            <person name="Majcherczyk A."/>
            <person name="Schneider P."/>
            <person name="Aerts A."/>
            <person name="Asiegbu F.O."/>
            <person name="Baker S.E."/>
            <person name="Barry K."/>
            <person name="Bendiksby M."/>
            <person name="Blumentritt M."/>
            <person name="Coutinho P.M."/>
            <person name="Cullen D."/>
            <person name="de Vries R.P."/>
            <person name="Gathman A."/>
            <person name="Goodell B."/>
            <person name="Henrissat B."/>
            <person name="Ihrmark K."/>
            <person name="Kauserud H."/>
            <person name="Kohler A."/>
            <person name="LaButti K."/>
            <person name="Lapidus A."/>
            <person name="Lavin J.L."/>
            <person name="Lee Y.-H."/>
            <person name="Lindquist E."/>
            <person name="Lilly W."/>
            <person name="Lucas S."/>
            <person name="Morin E."/>
            <person name="Murat C."/>
            <person name="Oguiza J.A."/>
            <person name="Park J."/>
            <person name="Pisabarro A.G."/>
            <person name="Riley R."/>
            <person name="Rosling A."/>
            <person name="Salamov A."/>
            <person name="Schmidt O."/>
            <person name="Schmutz J."/>
            <person name="Skrede I."/>
            <person name="Stenlid J."/>
            <person name="Wiebenga A."/>
            <person name="Xie X."/>
            <person name="Kuees U."/>
            <person name="Hibbett D.S."/>
            <person name="Hoffmeister D."/>
            <person name="Hoegberg N."/>
            <person name="Martin F."/>
            <person name="Grigoriev I.V."/>
            <person name="Watkinson S.C."/>
        </authorList>
    </citation>
    <scope>NUCLEOTIDE SEQUENCE [LARGE SCALE GENOMIC DNA]</scope>
    <source>
        <strain evidence="4">S7.9</strain>
    </source>
</reference>
<feature type="region of interest" description="Disordered" evidence="1">
    <location>
        <begin position="26"/>
        <end position="76"/>
    </location>
</feature>
<proteinExistence type="predicted"/>
<sequence length="76" mass="8549">MVFHGLFLVRLLHLSGKLLSRKVVGEEPDPPTGLESGNHHDFPVSNGTKYHCDSFDVNEPNKQAGVQKRPVTYSYR</sequence>
<evidence type="ECO:0000256" key="2">
    <source>
        <dbReference type="SAM" id="SignalP"/>
    </source>
</evidence>
<feature type="chain" id="PRO_5003376628" evidence="2">
    <location>
        <begin position="21"/>
        <end position="76"/>
    </location>
</feature>
<gene>
    <name evidence="3" type="ORF">SERLADRAFT_373232</name>
</gene>
<dbReference type="Proteomes" id="UP000008064">
    <property type="component" value="Unassembled WGS sequence"/>
</dbReference>
<dbReference type="EMBL" id="GL945440">
    <property type="protein sequence ID" value="EGO20435.1"/>
    <property type="molecule type" value="Genomic_DNA"/>
</dbReference>
<evidence type="ECO:0000313" key="3">
    <source>
        <dbReference type="EMBL" id="EGO20435.1"/>
    </source>
</evidence>
<dbReference type="HOGENOM" id="CLU_2655979_0_0_1"/>
<feature type="signal peptide" evidence="2">
    <location>
        <begin position="1"/>
        <end position="20"/>
    </location>
</feature>
<name>F8P7M7_SERL9</name>
<keyword evidence="2" id="KW-0732">Signal</keyword>
<organism evidence="4">
    <name type="scientific">Serpula lacrymans var. lacrymans (strain S7.9)</name>
    <name type="common">Dry rot fungus</name>
    <dbReference type="NCBI Taxonomy" id="578457"/>
    <lineage>
        <taxon>Eukaryota</taxon>
        <taxon>Fungi</taxon>
        <taxon>Dikarya</taxon>
        <taxon>Basidiomycota</taxon>
        <taxon>Agaricomycotina</taxon>
        <taxon>Agaricomycetes</taxon>
        <taxon>Agaricomycetidae</taxon>
        <taxon>Boletales</taxon>
        <taxon>Coniophorineae</taxon>
        <taxon>Serpulaceae</taxon>
        <taxon>Serpula</taxon>
    </lineage>
</organism>
<accession>F8P7M7</accession>